<evidence type="ECO:0008006" key="3">
    <source>
        <dbReference type="Google" id="ProtNLM"/>
    </source>
</evidence>
<keyword evidence="2" id="KW-1185">Reference proteome</keyword>
<reference evidence="1" key="1">
    <citation type="journal article" date="2014" name="Int. J. Syst. Evol. Microbiol.">
        <title>Complete genome sequence of Corynebacterium casei LMG S-19264T (=DSM 44701T), isolated from a smear-ripened cheese.</title>
        <authorList>
            <consortium name="US DOE Joint Genome Institute (JGI-PGF)"/>
            <person name="Walter F."/>
            <person name="Albersmeier A."/>
            <person name="Kalinowski J."/>
            <person name="Ruckert C."/>
        </authorList>
    </citation>
    <scope>NUCLEOTIDE SEQUENCE</scope>
    <source>
        <strain evidence="1">NBRC 108769</strain>
    </source>
</reference>
<organism evidence="1 2">
    <name type="scientific">Portibacter lacus</name>
    <dbReference type="NCBI Taxonomy" id="1099794"/>
    <lineage>
        <taxon>Bacteria</taxon>
        <taxon>Pseudomonadati</taxon>
        <taxon>Bacteroidota</taxon>
        <taxon>Saprospiria</taxon>
        <taxon>Saprospirales</taxon>
        <taxon>Haliscomenobacteraceae</taxon>
        <taxon>Portibacter</taxon>
    </lineage>
</organism>
<dbReference type="Proteomes" id="UP001156666">
    <property type="component" value="Unassembled WGS sequence"/>
</dbReference>
<accession>A0AA37WFT2</accession>
<name>A0AA37WFT2_9BACT</name>
<reference evidence="1" key="2">
    <citation type="submission" date="2023-01" db="EMBL/GenBank/DDBJ databases">
        <title>Draft genome sequence of Portibacter lacus strain NBRC 108769.</title>
        <authorList>
            <person name="Sun Q."/>
            <person name="Mori K."/>
        </authorList>
    </citation>
    <scope>NUCLEOTIDE SEQUENCE</scope>
    <source>
        <strain evidence="1">NBRC 108769</strain>
    </source>
</reference>
<dbReference type="SUPFAM" id="SSF82171">
    <property type="entry name" value="DPP6 N-terminal domain-like"/>
    <property type="match status" value="1"/>
</dbReference>
<evidence type="ECO:0000313" key="2">
    <source>
        <dbReference type="Proteomes" id="UP001156666"/>
    </source>
</evidence>
<comment type="caution">
    <text evidence="1">The sequence shown here is derived from an EMBL/GenBank/DDBJ whole genome shotgun (WGS) entry which is preliminary data.</text>
</comment>
<dbReference type="Gene3D" id="2.40.160.50">
    <property type="entry name" value="membrane protein fhac: a member of the omp85/tpsb transporter family"/>
    <property type="match status" value="1"/>
</dbReference>
<sequence length="1072" mass="124148">MPILSGQSINTTFGKNRVQYHNNFKYWWVYETQNFKTYWYDRGKFVGVPTLQLAEMDFNEIQEILEHRMNDKIEIIVYSDLTDLKMSNIGLEETFITVAGRTKVANNKVFVYFDGNHNNLRKQIRQGVAEVFINSMLYGNSFQEIVQNAVMFNVPEWYRQGISKYVETEWDETADDNLRHYLTREKRKYKNFKRLSKDHPQLAGHSFWKFIGDTYGKSSISNLLYLTRINRNMEAAFIYVIGVPFKQLREDWYAYYLQQYKDLNPKLNPIDAEDVLKAKIAKRSEISDIKISADGNYASFVENRIGKYRVFVYDFQEDAQFSVLKVGKKNPFEITDYDYPVVSWSESGSEISLIYEKRDIVYQKRINLETDEVINDLFAPEYRRVYSADYINQEEMIISATTDGFSDLYLYNIRNRQSTRIINDFYDDLDVKSATLLGKKGILFSSNRTDDYIIDRKLDTILPIAKFDVFFLAIDSSDYKLYRISKTPGENDRQPIALSGNKIAYLSGGSGIVNRKIAQIEELGVLPQAYYNSNELSNISEHDGEKGKYLYVERYGRKDAIVRDSIDFSKVENPAVTEFKRVAKGLKKVDVNINDNEPDVVHIESSRFIDPEYYFQTEFNEKAKSEEPTLDFNIFSPQTATKPLIQEKAKNNIVKFVNSRATAARLRFRIDDVVSRMDNSVLFEGLDSYAGDRQESYQHQPFGYLVKANVKDIFEDYAFEGGIRLPTSLNGSEAFLTFDDKKKRIDKRYALYRRAIAERPEFFANPNLSTQKNTTIAMYQLRYPFDFFTSVRASLTYRTDNFFDLVSEQANLEAPKITGQRLGLKLEYIYDNSFDIDVNIKNGTRYKFYVEGVNSMNINLSPPIEFNLSKAFMTVVGTDIRHYIPIGKYGVWANRFAAATNFGSERTLYYLGGVESWLGPVFAQDTPTPQNNYAYTAVAANLRGFRFNSRNGTSFALFNSEIRLPIFNMLSAGRVKYKMIRNFQLTAFFDAGAAWHGLTPFSDENIINTLTLESPPTVVVNVKYFRDPLIYGYGIGARTSLFGYFVKLDYGWGVETRIVQKPRLYLSFGMDF</sequence>
<dbReference type="AlphaFoldDB" id="A0AA37WFT2"/>
<gene>
    <name evidence="1" type="ORF">GCM10007940_35580</name>
</gene>
<protein>
    <recommendedName>
        <fullName evidence="3">Bacterial surface antigen (D15) domain-containing protein</fullName>
    </recommendedName>
</protein>
<evidence type="ECO:0000313" key="1">
    <source>
        <dbReference type="EMBL" id="GLR18942.1"/>
    </source>
</evidence>
<proteinExistence type="predicted"/>
<dbReference type="EMBL" id="BSOH01000023">
    <property type="protein sequence ID" value="GLR18942.1"/>
    <property type="molecule type" value="Genomic_DNA"/>
</dbReference>